<evidence type="ECO:0000313" key="6">
    <source>
        <dbReference type="EMBL" id="ORY03897.1"/>
    </source>
</evidence>
<feature type="non-terminal residue" evidence="6">
    <location>
        <position position="56"/>
    </location>
</feature>
<comment type="caution">
    <text evidence="6">The sequence shown here is derived from an EMBL/GenBank/DDBJ whole genome shotgun (WGS) entry which is preliminary data.</text>
</comment>
<name>A0A1Y1Z1T6_9FUNG</name>
<keyword evidence="7" id="KW-1185">Reference proteome</keyword>
<evidence type="ECO:0000256" key="1">
    <source>
        <dbReference type="ARBA" id="ARBA00005896"/>
    </source>
</evidence>
<dbReference type="Proteomes" id="UP000193498">
    <property type="component" value="Unassembled WGS sequence"/>
</dbReference>
<dbReference type="GO" id="GO:0005737">
    <property type="term" value="C:cytoplasm"/>
    <property type="evidence" value="ECO:0007669"/>
    <property type="project" value="TreeGrafter"/>
</dbReference>
<dbReference type="InterPro" id="IPR051323">
    <property type="entry name" value="AtsK-like"/>
</dbReference>
<dbReference type="OrthoDB" id="10257314at2759"/>
<sequence length="56" mass="6425">LALLVAERGVVLFRVQGLYVRQQLSLGRYYGPLHIHHTTPHPEGLSEVHMIYQDDT</sequence>
<keyword evidence="4" id="KW-0560">Oxidoreductase</keyword>
<dbReference type="GO" id="GO:0016706">
    <property type="term" value="F:2-oxoglutarate-dependent dioxygenase activity"/>
    <property type="evidence" value="ECO:0007669"/>
    <property type="project" value="TreeGrafter"/>
</dbReference>
<dbReference type="InterPro" id="IPR042098">
    <property type="entry name" value="TauD-like_sf"/>
</dbReference>
<evidence type="ECO:0000256" key="3">
    <source>
        <dbReference type="ARBA" id="ARBA00022964"/>
    </source>
</evidence>
<dbReference type="EMBL" id="MCFE01000041">
    <property type="protein sequence ID" value="ORY03897.1"/>
    <property type="molecule type" value="Genomic_DNA"/>
</dbReference>
<gene>
    <name evidence="6" type="ORF">K493DRAFT_162678</name>
</gene>
<evidence type="ECO:0000313" key="7">
    <source>
        <dbReference type="Proteomes" id="UP000193498"/>
    </source>
</evidence>
<dbReference type="PANTHER" id="PTHR30468">
    <property type="entry name" value="ALPHA-KETOGLUTARATE-DEPENDENT SULFONATE DIOXYGENASE"/>
    <property type="match status" value="1"/>
</dbReference>
<dbReference type="GO" id="GO:0046872">
    <property type="term" value="F:metal ion binding"/>
    <property type="evidence" value="ECO:0007669"/>
    <property type="project" value="UniProtKB-KW"/>
</dbReference>
<keyword evidence="3" id="KW-0223">Dioxygenase</keyword>
<comment type="similarity">
    <text evidence="1">Belongs to the TfdA dioxygenase family.</text>
</comment>
<keyword evidence="5" id="KW-0408">Iron</keyword>
<proteinExistence type="inferred from homology"/>
<dbReference type="InParanoid" id="A0A1Y1Z1T6"/>
<dbReference type="STRING" id="1314790.A0A1Y1Z1T6"/>
<keyword evidence="2" id="KW-0479">Metal-binding</keyword>
<dbReference type="PANTHER" id="PTHR30468:SF1">
    <property type="entry name" value="ALPHA-KETOGLUTARATE-DEPENDENT SULFONATE DIOXYGENASE"/>
    <property type="match status" value="1"/>
</dbReference>
<protein>
    <submittedName>
        <fullName evidence="6">Uncharacterized protein</fullName>
    </submittedName>
</protein>
<organism evidence="6 7">
    <name type="scientific">Basidiobolus meristosporus CBS 931.73</name>
    <dbReference type="NCBI Taxonomy" id="1314790"/>
    <lineage>
        <taxon>Eukaryota</taxon>
        <taxon>Fungi</taxon>
        <taxon>Fungi incertae sedis</taxon>
        <taxon>Zoopagomycota</taxon>
        <taxon>Entomophthoromycotina</taxon>
        <taxon>Basidiobolomycetes</taxon>
        <taxon>Basidiobolales</taxon>
        <taxon>Basidiobolaceae</taxon>
        <taxon>Basidiobolus</taxon>
    </lineage>
</organism>
<reference evidence="6 7" key="1">
    <citation type="submission" date="2016-07" db="EMBL/GenBank/DDBJ databases">
        <title>Pervasive Adenine N6-methylation of Active Genes in Fungi.</title>
        <authorList>
            <consortium name="DOE Joint Genome Institute"/>
            <person name="Mondo S.J."/>
            <person name="Dannebaum R.O."/>
            <person name="Kuo R.C."/>
            <person name="Labutti K."/>
            <person name="Haridas S."/>
            <person name="Kuo A."/>
            <person name="Salamov A."/>
            <person name="Ahrendt S.R."/>
            <person name="Lipzen A."/>
            <person name="Sullivan W."/>
            <person name="Andreopoulos W.B."/>
            <person name="Clum A."/>
            <person name="Lindquist E."/>
            <person name="Daum C."/>
            <person name="Ramamoorthy G.K."/>
            <person name="Gryganskyi A."/>
            <person name="Culley D."/>
            <person name="Magnuson J.K."/>
            <person name="James T.Y."/>
            <person name="O'Malley M.A."/>
            <person name="Stajich J.E."/>
            <person name="Spatafora J.W."/>
            <person name="Visel A."/>
            <person name="Grigoriev I.V."/>
        </authorList>
    </citation>
    <scope>NUCLEOTIDE SEQUENCE [LARGE SCALE GENOMIC DNA]</scope>
    <source>
        <strain evidence="6 7">CBS 931.73</strain>
    </source>
</reference>
<evidence type="ECO:0000256" key="5">
    <source>
        <dbReference type="ARBA" id="ARBA00023004"/>
    </source>
</evidence>
<accession>A0A1Y1Z1T6</accession>
<dbReference type="SUPFAM" id="SSF51197">
    <property type="entry name" value="Clavaminate synthase-like"/>
    <property type="match status" value="1"/>
</dbReference>
<dbReference type="Gene3D" id="3.60.130.10">
    <property type="entry name" value="Clavaminate synthase-like"/>
    <property type="match status" value="1"/>
</dbReference>
<feature type="non-terminal residue" evidence="6">
    <location>
        <position position="1"/>
    </location>
</feature>
<evidence type="ECO:0000256" key="4">
    <source>
        <dbReference type="ARBA" id="ARBA00023002"/>
    </source>
</evidence>
<dbReference type="AlphaFoldDB" id="A0A1Y1Z1T6"/>
<evidence type="ECO:0000256" key="2">
    <source>
        <dbReference type="ARBA" id="ARBA00022723"/>
    </source>
</evidence>